<dbReference type="OrthoDB" id="4070430at2759"/>
<dbReference type="AlphaFoldDB" id="A0A0N7MMC6"/>
<feature type="compositionally biased region" description="Basic residues" evidence="1">
    <location>
        <begin position="19"/>
        <end position="30"/>
    </location>
</feature>
<evidence type="ECO:0000313" key="3">
    <source>
        <dbReference type="Proteomes" id="UP000236544"/>
    </source>
</evidence>
<reference evidence="3" key="1">
    <citation type="submission" date="2015-10" db="EMBL/GenBank/DDBJ databases">
        <authorList>
            <person name="Devillers H."/>
        </authorList>
    </citation>
    <scope>NUCLEOTIDE SEQUENCE [LARGE SCALE GENOMIC DNA]</scope>
</reference>
<sequence length="226" mass="26164">MENTNTTPSFQPKSDKRRREGGRRKPKHSSRNNQVNEKSCQKDSRKDSQNGDNNKKKAPQRRLKSRRRKLEDLKHSDTNLLDVPKTTRLSKQCKEQIQQFQHIIGKENFKVFKKSKNSTSYGLAVPSVMDQENFVFLVTIPFSYPSQPLKLDSPSVSRTVDMRTEDGRTLANILNNFNSKSREMTSLGESLAAQMNYLITQWSKLSDSNYKRTDKLYKEFLAEVVP</sequence>
<name>A0A0N7MMC6_9SACH</name>
<dbReference type="Proteomes" id="UP000236544">
    <property type="component" value="Unassembled WGS sequence"/>
</dbReference>
<feature type="compositionally biased region" description="Basic and acidic residues" evidence="1">
    <location>
        <begin position="39"/>
        <end position="55"/>
    </location>
</feature>
<organism evidence="2 3">
    <name type="scientific">Lachancea quebecensis</name>
    <dbReference type="NCBI Taxonomy" id="1654605"/>
    <lineage>
        <taxon>Eukaryota</taxon>
        <taxon>Fungi</taxon>
        <taxon>Dikarya</taxon>
        <taxon>Ascomycota</taxon>
        <taxon>Saccharomycotina</taxon>
        <taxon>Saccharomycetes</taxon>
        <taxon>Saccharomycetales</taxon>
        <taxon>Saccharomycetaceae</taxon>
        <taxon>Lachancea</taxon>
    </lineage>
</organism>
<evidence type="ECO:0000256" key="1">
    <source>
        <dbReference type="SAM" id="MobiDB-lite"/>
    </source>
</evidence>
<feature type="compositionally biased region" description="Polar residues" evidence="1">
    <location>
        <begin position="1"/>
        <end position="12"/>
    </location>
</feature>
<feature type="region of interest" description="Disordered" evidence="1">
    <location>
        <begin position="1"/>
        <end position="79"/>
    </location>
</feature>
<keyword evidence="3" id="KW-1185">Reference proteome</keyword>
<accession>A0A0N7MMC6</accession>
<feature type="compositionally biased region" description="Basic residues" evidence="1">
    <location>
        <begin position="56"/>
        <end position="68"/>
    </location>
</feature>
<evidence type="ECO:0000313" key="2">
    <source>
        <dbReference type="EMBL" id="CUS24726.1"/>
    </source>
</evidence>
<gene>
    <name evidence="2" type="ORF">LAQU0_S19e00254g</name>
</gene>
<protein>
    <submittedName>
        <fullName evidence="2">LAQU0S19e00254g1_1</fullName>
    </submittedName>
</protein>
<proteinExistence type="predicted"/>
<dbReference type="EMBL" id="LN890533">
    <property type="protein sequence ID" value="CUS24726.1"/>
    <property type="molecule type" value="Genomic_DNA"/>
</dbReference>